<comment type="caution">
    <text evidence="1">The sequence shown here is derived from an EMBL/GenBank/DDBJ whole genome shotgun (WGS) entry which is preliminary data.</text>
</comment>
<dbReference type="EMBL" id="CM042042">
    <property type="protein sequence ID" value="KAI3703942.1"/>
    <property type="molecule type" value="Genomic_DNA"/>
</dbReference>
<sequence length="619" mass="69686">MEIWLEGIHYSSAIPPPLRGTKMKRMECGRSALTLDDWLGHEQGSKVGSLSRISSQPVWISLTKSAGGFWAQKLISLCCHRRVGGLSLAISGGGVGMGASHEAEIHGADVSFHRTESVVGDMEPVSEVMENQGQNGEFAADPGVMGGFVPEEMDQDLISRSVGRADSGSIFSVESGEKTSNASKIPLHTSSRKIFFSVTMSGKRPNTDDVQDDTTCQDPNTTVIYSAGPPTKPTIQLTERSAVDYLQQQNRIGQFNHYPLRNHRYITVYITRILDSLVTLYVHLLKLNWDRFARTAEKFPLPSGVTDHYHYLGYVYLSHWANDLYYSIRKSCQTVNPLAFVEQYRQETGRYADRYDKFLTLLINAIKPTPIVGAIADEVYIPVLGGKDVDITKKKNVFGWSHWIIDSTVFQLVHQSLKKVATFVPISDDPTGRASWLFDWFDNAAYAWFPFDGNYIEIDITVVYILGVACTPKVSLPDTDDWRYCTHRTDPKRIDLGSYVRVIPRRHFGTSEHRLLKSEEVTLPNYYEKDKDKRAKLNVGPLAIKKATAEEDEAESSESPDPDYVPESPRPLARSQAVEGVEKCIRLRVHDYIYYTKVIDEYDSGTRFAAFKILMQPPV</sequence>
<dbReference type="Proteomes" id="UP001056120">
    <property type="component" value="Linkage Group LG25"/>
</dbReference>
<name>A0ACB9A176_9ASTR</name>
<reference evidence="2" key="1">
    <citation type="journal article" date="2022" name="Mol. Ecol. Resour.">
        <title>The genomes of chicory, endive, great burdock and yacon provide insights into Asteraceae palaeo-polyploidization history and plant inulin production.</title>
        <authorList>
            <person name="Fan W."/>
            <person name="Wang S."/>
            <person name="Wang H."/>
            <person name="Wang A."/>
            <person name="Jiang F."/>
            <person name="Liu H."/>
            <person name="Zhao H."/>
            <person name="Xu D."/>
            <person name="Zhang Y."/>
        </authorList>
    </citation>
    <scope>NUCLEOTIDE SEQUENCE [LARGE SCALE GENOMIC DNA]</scope>
    <source>
        <strain evidence="2">cv. Yunnan</strain>
    </source>
</reference>
<protein>
    <submittedName>
        <fullName evidence="1">Uncharacterized protein</fullName>
    </submittedName>
</protein>
<evidence type="ECO:0000313" key="2">
    <source>
        <dbReference type="Proteomes" id="UP001056120"/>
    </source>
</evidence>
<proteinExistence type="predicted"/>
<evidence type="ECO:0000313" key="1">
    <source>
        <dbReference type="EMBL" id="KAI3703942.1"/>
    </source>
</evidence>
<gene>
    <name evidence="1" type="ORF">L1987_74139</name>
</gene>
<accession>A0ACB9A176</accession>
<reference evidence="1 2" key="2">
    <citation type="journal article" date="2022" name="Mol. Ecol. Resour.">
        <title>The genomes of chicory, endive, great burdock and yacon provide insights into Asteraceae paleo-polyploidization history and plant inulin production.</title>
        <authorList>
            <person name="Fan W."/>
            <person name="Wang S."/>
            <person name="Wang H."/>
            <person name="Wang A."/>
            <person name="Jiang F."/>
            <person name="Liu H."/>
            <person name="Zhao H."/>
            <person name="Xu D."/>
            <person name="Zhang Y."/>
        </authorList>
    </citation>
    <scope>NUCLEOTIDE SEQUENCE [LARGE SCALE GENOMIC DNA]</scope>
    <source>
        <strain evidence="2">cv. Yunnan</strain>
        <tissue evidence="1">Leaves</tissue>
    </source>
</reference>
<organism evidence="1 2">
    <name type="scientific">Smallanthus sonchifolius</name>
    <dbReference type="NCBI Taxonomy" id="185202"/>
    <lineage>
        <taxon>Eukaryota</taxon>
        <taxon>Viridiplantae</taxon>
        <taxon>Streptophyta</taxon>
        <taxon>Embryophyta</taxon>
        <taxon>Tracheophyta</taxon>
        <taxon>Spermatophyta</taxon>
        <taxon>Magnoliopsida</taxon>
        <taxon>eudicotyledons</taxon>
        <taxon>Gunneridae</taxon>
        <taxon>Pentapetalae</taxon>
        <taxon>asterids</taxon>
        <taxon>campanulids</taxon>
        <taxon>Asterales</taxon>
        <taxon>Asteraceae</taxon>
        <taxon>Asteroideae</taxon>
        <taxon>Heliantheae alliance</taxon>
        <taxon>Millerieae</taxon>
        <taxon>Smallanthus</taxon>
    </lineage>
</organism>
<keyword evidence="2" id="KW-1185">Reference proteome</keyword>